<dbReference type="PANTHER" id="PTHR32120">
    <property type="entry name" value="SMALL RIBOSOMAL SUBUNIT BIOGENESIS GTPASE RSGA"/>
    <property type="match status" value="1"/>
</dbReference>
<comment type="caution">
    <text evidence="14">The sequence shown here is derived from an EMBL/GenBank/DDBJ whole genome shotgun (WGS) entry which is preliminary data.</text>
</comment>
<comment type="subunit">
    <text evidence="10">Monomer. Associates with 30S ribosomal subunit, binds 16S rRNA.</text>
</comment>
<dbReference type="AlphaFoldDB" id="A0A091BC18"/>
<name>A0A091BC18_9GAMM</name>
<feature type="binding site" evidence="10">
    <location>
        <position position="289"/>
    </location>
    <ligand>
        <name>Zn(2+)</name>
        <dbReference type="ChEBI" id="CHEBI:29105"/>
    </ligand>
</feature>
<evidence type="ECO:0000256" key="3">
    <source>
        <dbReference type="ARBA" id="ARBA00022723"/>
    </source>
</evidence>
<dbReference type="InterPro" id="IPR004881">
    <property type="entry name" value="Ribosome_biogen_GTPase_RsgA"/>
</dbReference>
<dbReference type="GO" id="GO:0019843">
    <property type="term" value="F:rRNA binding"/>
    <property type="evidence" value="ECO:0007669"/>
    <property type="project" value="UniProtKB-KW"/>
</dbReference>
<comment type="function">
    <text evidence="10">One of several proteins that assist in the late maturation steps of the functional core of the 30S ribosomal subunit. Helps release RbfA from mature subunits. May play a role in the assembly of ribosomal proteins into the subunit. Circularly permuted GTPase that catalyzes slow GTP hydrolysis, GTPase activity is stimulated by the 30S ribosomal subunit.</text>
</comment>
<keyword evidence="3 10" id="KW-0479">Metal-binding</keyword>
<dbReference type="CDD" id="cd01854">
    <property type="entry name" value="YjeQ_EngC"/>
    <property type="match status" value="1"/>
</dbReference>
<dbReference type="InterPro" id="IPR010914">
    <property type="entry name" value="RsgA_GTPase_dom"/>
</dbReference>
<proteinExistence type="inferred from homology"/>
<dbReference type="RefSeq" id="WP_043797966.1">
    <property type="nucleotide sequence ID" value="NZ_AUFF01000002.1"/>
</dbReference>
<keyword evidence="2 10" id="KW-0690">Ribosome biogenesis</keyword>
<accession>A0A091BC18</accession>
<sequence length="353" mass="38436">MNPLTAIGWPDDDDPARQAALAAVPDGRLARVVGQHRSAYEVATGPDALRKVQPPVPWTRPRFPPEERAAVGDWVVLDAHGREIAALLPRRSLLKRGAAGEHHRQQLIAANVDHVLVVVGLDQDFNPRRIERYLVLIRASGADPVLVLTKADQCEIVDDCVALLDEVAASGVPIHPVNAKDPESLRVLQPYLGPGRTVVLVGSSGAGKSTLTNTLLGREKMKTNAVRANDSRGRHTTTSRVLTPLPQGGCLIDTPGMRELKMSGDEDVVDSFDDVEAIAVNCRFRDCAHGDEPGCAVQAAIEDGSLDEARYRNYVKLRDEQEAAQVTLAQRRAEARSANKAFGKRLKDKYGRR</sequence>
<dbReference type="Gene3D" id="3.40.50.300">
    <property type="entry name" value="P-loop containing nucleotide triphosphate hydrolases"/>
    <property type="match status" value="1"/>
</dbReference>
<dbReference type="EC" id="3.6.1.-" evidence="10"/>
<feature type="binding site" evidence="10">
    <location>
        <begin position="202"/>
        <end position="210"/>
    </location>
    <ligand>
        <name>GTP</name>
        <dbReference type="ChEBI" id="CHEBI:37565"/>
    </ligand>
</feature>
<dbReference type="Proteomes" id="UP000029391">
    <property type="component" value="Unassembled WGS sequence"/>
</dbReference>
<keyword evidence="8 10" id="KW-0694">RNA-binding</keyword>
<evidence type="ECO:0000256" key="6">
    <source>
        <dbReference type="ARBA" id="ARBA00022801"/>
    </source>
</evidence>
<evidence type="ECO:0000259" key="13">
    <source>
        <dbReference type="PROSITE" id="PS51721"/>
    </source>
</evidence>
<feature type="domain" description="CP-type G" evidence="13">
    <location>
        <begin position="104"/>
        <end position="260"/>
    </location>
</feature>
<dbReference type="InterPro" id="IPR030378">
    <property type="entry name" value="G_CP_dom"/>
</dbReference>
<keyword evidence="6 10" id="KW-0378">Hydrolase</keyword>
<evidence type="ECO:0000256" key="7">
    <source>
        <dbReference type="ARBA" id="ARBA00022833"/>
    </source>
</evidence>
<keyword evidence="5 10" id="KW-0547">Nucleotide-binding</keyword>
<evidence type="ECO:0000256" key="1">
    <source>
        <dbReference type="ARBA" id="ARBA00022490"/>
    </source>
</evidence>
<evidence type="ECO:0000256" key="5">
    <source>
        <dbReference type="ARBA" id="ARBA00022741"/>
    </source>
</evidence>
<feature type="region of interest" description="Disordered" evidence="11">
    <location>
        <begin position="225"/>
        <end position="246"/>
    </location>
</feature>
<keyword evidence="9 10" id="KW-0342">GTP-binding</keyword>
<dbReference type="OrthoDB" id="9809485at2"/>
<keyword evidence="7 10" id="KW-0862">Zinc</keyword>
<dbReference type="SUPFAM" id="SSF52540">
    <property type="entry name" value="P-loop containing nucleoside triphosphate hydrolases"/>
    <property type="match status" value="1"/>
</dbReference>
<dbReference type="Gene3D" id="1.10.40.50">
    <property type="entry name" value="Probable gtpase engc, domain 3"/>
    <property type="match status" value="1"/>
</dbReference>
<dbReference type="EMBL" id="AWXU01000042">
    <property type="protein sequence ID" value="KFN49052.1"/>
    <property type="molecule type" value="Genomic_DNA"/>
</dbReference>
<dbReference type="STRING" id="1121013.GCA_000426365_00898"/>
<dbReference type="GO" id="GO:0005525">
    <property type="term" value="F:GTP binding"/>
    <property type="evidence" value="ECO:0007669"/>
    <property type="project" value="UniProtKB-UniRule"/>
</dbReference>
<dbReference type="NCBIfam" id="TIGR00157">
    <property type="entry name" value="ribosome small subunit-dependent GTPase A"/>
    <property type="match status" value="1"/>
</dbReference>
<dbReference type="eggNOG" id="COG1162">
    <property type="taxonomic scope" value="Bacteria"/>
</dbReference>
<evidence type="ECO:0000256" key="8">
    <source>
        <dbReference type="ARBA" id="ARBA00022884"/>
    </source>
</evidence>
<gene>
    <name evidence="10" type="primary">rsgA</name>
    <name evidence="14" type="ORF">P873_12540</name>
</gene>
<feature type="binding site" evidence="10">
    <location>
        <position position="295"/>
    </location>
    <ligand>
        <name>Zn(2+)</name>
        <dbReference type="ChEBI" id="CHEBI:29105"/>
    </ligand>
</feature>
<organism evidence="14 15">
    <name type="scientific">Arenimonas composti TR7-09 = DSM 18010</name>
    <dbReference type="NCBI Taxonomy" id="1121013"/>
    <lineage>
        <taxon>Bacteria</taxon>
        <taxon>Pseudomonadati</taxon>
        <taxon>Pseudomonadota</taxon>
        <taxon>Gammaproteobacteria</taxon>
        <taxon>Lysobacterales</taxon>
        <taxon>Lysobacteraceae</taxon>
        <taxon>Arenimonas</taxon>
    </lineage>
</organism>
<evidence type="ECO:0000256" key="11">
    <source>
        <dbReference type="SAM" id="MobiDB-lite"/>
    </source>
</evidence>
<comment type="cofactor">
    <cofactor evidence="10">
        <name>Zn(2+)</name>
        <dbReference type="ChEBI" id="CHEBI:29105"/>
    </cofactor>
    <text evidence="10">Binds 1 zinc ion per subunit.</text>
</comment>
<dbReference type="PROSITE" id="PS50936">
    <property type="entry name" value="ENGC_GTPASE"/>
    <property type="match status" value="1"/>
</dbReference>
<evidence type="ECO:0000259" key="12">
    <source>
        <dbReference type="PROSITE" id="PS50936"/>
    </source>
</evidence>
<keyword evidence="1 10" id="KW-0963">Cytoplasm</keyword>
<feature type="domain" description="EngC GTPase" evidence="12">
    <location>
        <begin position="110"/>
        <end position="258"/>
    </location>
</feature>
<dbReference type="GO" id="GO:0003924">
    <property type="term" value="F:GTPase activity"/>
    <property type="evidence" value="ECO:0007669"/>
    <property type="project" value="UniProtKB-UniRule"/>
</dbReference>
<evidence type="ECO:0000256" key="4">
    <source>
        <dbReference type="ARBA" id="ARBA00022730"/>
    </source>
</evidence>
<protein>
    <recommendedName>
        <fullName evidence="10">Small ribosomal subunit biogenesis GTPase RsgA</fullName>
        <ecNumber evidence="10">3.6.1.-</ecNumber>
    </recommendedName>
</protein>
<reference evidence="14 15" key="1">
    <citation type="submission" date="2013-09" db="EMBL/GenBank/DDBJ databases">
        <title>Genome sequencing of Arenimonas composti.</title>
        <authorList>
            <person name="Chen F."/>
            <person name="Wang G."/>
        </authorList>
    </citation>
    <scope>NUCLEOTIDE SEQUENCE [LARGE SCALE GENOMIC DNA]</scope>
    <source>
        <strain evidence="14 15">TR7-09</strain>
    </source>
</reference>
<comment type="similarity">
    <text evidence="10">Belongs to the TRAFAC class YlqF/YawG GTPase family. RsgA subfamily.</text>
</comment>
<dbReference type="Pfam" id="PF03193">
    <property type="entry name" value="RsgA_GTPase"/>
    <property type="match status" value="1"/>
</dbReference>
<feature type="binding site" evidence="10">
    <location>
        <position position="287"/>
    </location>
    <ligand>
        <name>Zn(2+)</name>
        <dbReference type="ChEBI" id="CHEBI:29105"/>
    </ligand>
</feature>
<evidence type="ECO:0000256" key="10">
    <source>
        <dbReference type="HAMAP-Rule" id="MF_01820"/>
    </source>
</evidence>
<evidence type="ECO:0000313" key="14">
    <source>
        <dbReference type="EMBL" id="KFN49052.1"/>
    </source>
</evidence>
<keyword evidence="4 10" id="KW-0699">rRNA-binding</keyword>
<feature type="binding site" evidence="10">
    <location>
        <position position="282"/>
    </location>
    <ligand>
        <name>Zn(2+)</name>
        <dbReference type="ChEBI" id="CHEBI:29105"/>
    </ligand>
</feature>
<dbReference type="GO" id="GO:0005737">
    <property type="term" value="C:cytoplasm"/>
    <property type="evidence" value="ECO:0007669"/>
    <property type="project" value="UniProtKB-SubCell"/>
</dbReference>
<dbReference type="GO" id="GO:0046872">
    <property type="term" value="F:metal ion binding"/>
    <property type="evidence" value="ECO:0007669"/>
    <property type="project" value="UniProtKB-KW"/>
</dbReference>
<dbReference type="PANTHER" id="PTHR32120:SF10">
    <property type="entry name" value="SMALL RIBOSOMAL SUBUNIT BIOGENESIS GTPASE RSGA"/>
    <property type="match status" value="1"/>
</dbReference>
<keyword evidence="15" id="KW-1185">Reference proteome</keyword>
<evidence type="ECO:0000313" key="15">
    <source>
        <dbReference type="Proteomes" id="UP000029391"/>
    </source>
</evidence>
<comment type="subcellular location">
    <subcellularLocation>
        <location evidence="10">Cytoplasm</location>
    </subcellularLocation>
</comment>
<evidence type="ECO:0000256" key="2">
    <source>
        <dbReference type="ARBA" id="ARBA00022517"/>
    </source>
</evidence>
<dbReference type="HAMAP" id="MF_01820">
    <property type="entry name" value="GTPase_RsgA"/>
    <property type="match status" value="1"/>
</dbReference>
<evidence type="ECO:0000256" key="9">
    <source>
        <dbReference type="ARBA" id="ARBA00023134"/>
    </source>
</evidence>
<dbReference type="GO" id="GO:0042274">
    <property type="term" value="P:ribosomal small subunit biogenesis"/>
    <property type="evidence" value="ECO:0007669"/>
    <property type="project" value="UniProtKB-UniRule"/>
</dbReference>
<dbReference type="PROSITE" id="PS51721">
    <property type="entry name" value="G_CP"/>
    <property type="match status" value="1"/>
</dbReference>
<dbReference type="InterPro" id="IPR027417">
    <property type="entry name" value="P-loop_NTPase"/>
</dbReference>
<feature type="binding site" evidence="10">
    <location>
        <begin position="149"/>
        <end position="152"/>
    </location>
    <ligand>
        <name>GTP</name>
        <dbReference type="ChEBI" id="CHEBI:37565"/>
    </ligand>
</feature>